<keyword evidence="3 6" id="KW-0732">Signal</keyword>
<feature type="domain" description="GEVED" evidence="8">
    <location>
        <begin position="2556"/>
        <end position="2630"/>
    </location>
</feature>
<feature type="signal peptide" evidence="6">
    <location>
        <begin position="1"/>
        <end position="23"/>
    </location>
</feature>
<evidence type="ECO:0000256" key="5">
    <source>
        <dbReference type="SAM" id="Phobius"/>
    </source>
</evidence>
<keyword evidence="10" id="KW-1185">Reference proteome</keyword>
<feature type="domain" description="GEVED" evidence="8">
    <location>
        <begin position="1886"/>
        <end position="1958"/>
    </location>
</feature>
<feature type="domain" description="GEVED" evidence="8">
    <location>
        <begin position="1382"/>
        <end position="1455"/>
    </location>
</feature>
<dbReference type="Gene3D" id="2.60.40.10">
    <property type="entry name" value="Immunoglobulins"/>
    <property type="match status" value="3"/>
</dbReference>
<feature type="domain" description="SD-repeat containing protein B" evidence="7">
    <location>
        <begin position="857"/>
        <end position="981"/>
    </location>
</feature>
<dbReference type="Pfam" id="PF20009">
    <property type="entry name" value="GEVED"/>
    <property type="match status" value="8"/>
</dbReference>
<dbReference type="GO" id="GO:0005576">
    <property type="term" value="C:extracellular region"/>
    <property type="evidence" value="ECO:0007669"/>
    <property type="project" value="UniProtKB-SubCell"/>
</dbReference>
<feature type="domain" description="GEVED" evidence="8">
    <location>
        <begin position="2228"/>
        <end position="2301"/>
    </location>
</feature>
<feature type="domain" description="GEVED" evidence="8">
    <location>
        <begin position="1550"/>
        <end position="1621"/>
    </location>
</feature>
<evidence type="ECO:0000313" key="10">
    <source>
        <dbReference type="Proteomes" id="UP001139971"/>
    </source>
</evidence>
<evidence type="ECO:0000256" key="1">
    <source>
        <dbReference type="ARBA" id="ARBA00004613"/>
    </source>
</evidence>
<sequence length="2824" mass="284154">MISASLRLLFVLVLGLAATSVPAQSLTKTAIQVDPGNTKQTGQTFGYRLTYNCSSTSGPCIGAQVVDLLPAEVQYVSTVPASPTTSVAAINVTPNFGGSGRTRVQFVMVNPLPAGNSGDLLINVRFPNGTTPNGTVATNTADAINLGATPGTFTTPPVAVTAVAALQATLDKTLTSSPANLDLPETYRLRIAVSNNAGSLGLTAIGPVVDTLPPGTVFNGSTPAADCQPGCVGTTPATVTWTSPCSVPLNPNGTCDITVNVTFPSGTFPSGTNVTNSFTATVTPLGQPPQAVGPGTVTHPVTTFVPAPGASLAKNVAGGSPNPPTLNQTFSYDLVPGNNGNVALDNLVVVDTLPVAFQLASVTTGAYNGLADFAAGEGVRVSYEKNTAPGVFTLWGSSPNTTTSTTLTAPPPGLGAGEYVTRIRWAFGQAQPGMAPSTRPLVTGRIVNPDNAGGPVAFGATIANCVDLTAVYTAGPTNVTRNACRNFTLSGPFAQLNPAKDVLSGAGPFNPNQTVSFRLRVRSAPQSSDPVPLEYVVATDLLPVDLTFASWTFDDQGTGLPAPQVFNQIPNFAGTGRTLLRWRWNAGSGSLGVNQQTFINISTTVRNGAPSGNLSNDFTLEHDAPGLGQRCSGSSQADPLDYDGDGDTAETLCRATGTIAVAPIAQLDSDKLTQSVCDASFSSNGQTLPGGQIRYRVAVRNIGTVPMQNVVLVDLLPRVGDTGVRDTNPRGSQWQPQLVAPIVPPSGTTLYYSTAPNPCRGEVGGPTTGCDAPNWTTAAPEPISAATAFKLEFGSRVISAFDSLAFEFGMAAPANLPAGAAYNSFAYQAERGDGLGALAAEPQKAGVTLGSCPLAPALGDYVWVDSNDNGVQDDGNTGVNGVTATLYDSGGDGVSGTPDDVPVAQTVTQNSPGGQPGWYRFSSLTAGAWRVCIVPPPNFVPARADQGGNDTLDSDGNPVTHCSAPVTLGPGQDIPDVDFGLVPTAALGNYVWFDRNNDGLQNEPADDGANGVTVRLYADDGDGTPEPGAGDALVATTVTAPDAFGRAGYYGFDELVPGQPYFVQFVRPAAATAFTTRGAGADGGADSDASPADGTTAIVTLAPGEYAPDIDAGLIAPSGTLALGDQVWLDTDNDGIFEPPSGETGIDGVVLHLYRDVNGNGLADTDEYAGATASGVASGFSGRYRFGNLAPGSYIVAVAPSNFVGGAPLSGLSTSTGNDPAPDPDDDVNGDDNGTQSGAAVVSRAVTLTDNGEPTSEDGNNDTNLTVDFGFFGAQPPRFDYGDAPDAGAGSGPGNYATTVFDNGAVHALSAGSPYLGNCVDADDGTAQDALAAGDDSRGGATFGTCATPGDDEDGVTFASPFTVGTTATFTVRAGNVAACTLNAWVDWNGNGTFDAAEQIATDTPIAAGGTANVSATVPANAVPGGTYARFRCASAGGLAPTGIAADGEVEDYRVEIGGDDFGDAPASYGTQGAGAAQHVVTGPDPLRLGQCVDLEGDGAPSAGANGDDLAAGARYGLCFGDEDGVVFTAPVVACQSASVDVTANRAGRLDAWIDYNRDGDFADAGEQVFTSQNVVAGSQPLTFDVPCTSQAGNLYSRFRLSSAGGLGPAGSAPDGEVEDYVTLGGTSDFGDAPAPYPTLLANDGPRHAAIAGFSLGATIDGEADGQPTTPADGDGADEDGVTFPGGRLDVCTTASLSVSLTNTASVANARLDAWIDFNHDGDWSDAGERVATSLALASGANAVPVVVPCTALPGATYARFRLSSAGVAGVTGAAPDGEVEDYRVVLRGTDYGDAPDPTYQTLAASGGAMHRIDPTTSLYLGACVDSEADGQPSAGATGDDASTGAPGAGTCAGNDDEDGVVFTTPIAACRNGGMTVTAGAAGLFDAWIDFDRDGAFETAERIFDHQSLNAGANALTFAVPCTAQPGVSYLRMRLSSAGTNGPGGVAEDGEVEDHAVNIAAVDYGDAPDTYGTTRASNGPTHVIGASPLYLGACVDGEAEGAASTDALGDDGAAGSGTAGTCGVAGDEDGVVFATVPTACKAAPVTVTASAASRLDAWVDFNNDGDFGDAGEQVFANTALNAGANALTINVPCDSAGGNLFSRFRVSSTGGLGPNGPADDGEVEDHRILGTQQADFGDAPDTYGTTFASGGPRHAVGTGSTLFLGACVDTESDAATPLDATGDDTTTGGTVAGTCTGNDDEDGVTFATPLVACSAGSVSVTASEAGRLDAWIDFNRSGTFDDPAERIATSTPLAAGVNTVPVNVPCGANPGSTYGRFRISANGGLGVGGPATTGEVEDHALVLRATDWGDAPATYGTTQAGDGARHGITAGFSLGATVDAEPDGQPTVAADGDGADEDGLTFSDGTTFAACTTHALVVNLTNAAGVQTPRLDAWIDFDGDGQFNDPRDRIANGTALAAGANPLAVSVPCDVASHARTYARLRLSAAGTATPTGAALDGEVEDYAVATAGYDYGDAPAPYPTTRTQDGARHRVLDTANPTLGAAVDTEADGQPSAAANGDDLAGTPDDEDGVVFPSTLVPGTNGTVTIAAGATGGLVDGWIDFNADGDFDDAGEQILASHALAAAQSENVTFAVPVGATTGSTFARFRISAAGALAPTGAAPDGEIEDHLVGVGAAQPSIGVAKALAEVQRITPLRYRVAFDVRIANTGNVPLTNVSATDDLATVFTEALAFSVVSLTSADFAVNPAYDGRTNLQLLAPGATLAVGGAGVVRLAVEVELHRFFGPFRNTAVATGDTPGGGTVTDTSQDGANPDPDNNGDPGDNSDPTPVSFNVINPVAVPGPGLPALLLLAALLAGVALRRRTIV</sequence>
<dbReference type="InterPro" id="IPR013783">
    <property type="entry name" value="Ig-like_fold"/>
</dbReference>
<dbReference type="Proteomes" id="UP001139971">
    <property type="component" value="Unassembled WGS sequence"/>
</dbReference>
<feature type="chain" id="PRO_5040808576" evidence="6">
    <location>
        <begin position="24"/>
        <end position="2824"/>
    </location>
</feature>
<feature type="region of interest" description="Disordered" evidence="4">
    <location>
        <begin position="1831"/>
        <end position="1857"/>
    </location>
</feature>
<protein>
    <submittedName>
        <fullName evidence="9">GEVED domain-containing protein</fullName>
    </submittedName>
</protein>
<feature type="transmembrane region" description="Helical" evidence="5">
    <location>
        <begin position="2796"/>
        <end position="2818"/>
    </location>
</feature>
<feature type="region of interest" description="Disordered" evidence="4">
    <location>
        <begin position="2503"/>
        <end position="2531"/>
    </location>
</feature>
<reference evidence="9" key="1">
    <citation type="submission" date="2023-02" db="EMBL/GenBank/DDBJ databases">
        <title>Tahibacter soli sp. nov. isolated from soil.</title>
        <authorList>
            <person name="Baek J.H."/>
            <person name="Lee J.K."/>
            <person name="Choi D.G."/>
            <person name="Jeon C.O."/>
        </authorList>
    </citation>
    <scope>NUCLEOTIDE SEQUENCE</scope>
    <source>
        <strain evidence="9">BL</strain>
    </source>
</reference>
<feature type="domain" description="GEVED" evidence="8">
    <location>
        <begin position="1712"/>
        <end position="1785"/>
    </location>
</feature>
<feature type="domain" description="SD-repeat containing protein B" evidence="7">
    <location>
        <begin position="986"/>
        <end position="1114"/>
    </location>
</feature>
<feature type="region of interest" description="Disordered" evidence="4">
    <location>
        <begin position="1210"/>
        <end position="1237"/>
    </location>
</feature>
<dbReference type="Pfam" id="PF17210">
    <property type="entry name" value="SdrD_B"/>
    <property type="match status" value="3"/>
</dbReference>
<accession>A0A9X3YKN6</accession>
<proteinExistence type="predicted"/>
<gene>
    <name evidence="9" type="ORF">OD750_016520</name>
</gene>
<organism evidence="9 10">
    <name type="scientific">Tahibacter soli</name>
    <dbReference type="NCBI Taxonomy" id="2983605"/>
    <lineage>
        <taxon>Bacteria</taxon>
        <taxon>Pseudomonadati</taxon>
        <taxon>Pseudomonadota</taxon>
        <taxon>Gammaproteobacteria</taxon>
        <taxon>Lysobacterales</taxon>
        <taxon>Rhodanobacteraceae</taxon>
        <taxon>Tahibacter</taxon>
    </lineage>
</organism>
<evidence type="ECO:0000256" key="4">
    <source>
        <dbReference type="SAM" id="MobiDB-lite"/>
    </source>
</evidence>
<dbReference type="NCBIfam" id="TIGR01451">
    <property type="entry name" value="B_ant_repeat"/>
    <property type="match status" value="1"/>
</dbReference>
<evidence type="ECO:0000259" key="8">
    <source>
        <dbReference type="Pfam" id="PF20009"/>
    </source>
</evidence>
<feature type="region of interest" description="Disordered" evidence="4">
    <location>
        <begin position="1660"/>
        <end position="1684"/>
    </location>
</feature>
<feature type="compositionally biased region" description="Low complexity" evidence="4">
    <location>
        <begin position="1834"/>
        <end position="1850"/>
    </location>
</feature>
<dbReference type="InterPro" id="IPR045474">
    <property type="entry name" value="GEVED"/>
</dbReference>
<evidence type="ECO:0000256" key="2">
    <source>
        <dbReference type="ARBA" id="ARBA00022525"/>
    </source>
</evidence>
<dbReference type="RefSeq" id="WP_263541790.1">
    <property type="nucleotide sequence ID" value="NZ_JAOVZO020000018.1"/>
</dbReference>
<evidence type="ECO:0000259" key="7">
    <source>
        <dbReference type="Pfam" id="PF17210"/>
    </source>
</evidence>
<evidence type="ECO:0000313" key="9">
    <source>
        <dbReference type="EMBL" id="MDC8014151.1"/>
    </source>
</evidence>
<feature type="domain" description="GEVED" evidence="8">
    <location>
        <begin position="2391"/>
        <end position="2465"/>
    </location>
</feature>
<dbReference type="InterPro" id="IPR047589">
    <property type="entry name" value="DUF11_rpt"/>
</dbReference>
<feature type="domain" description="GEVED" evidence="8">
    <location>
        <begin position="2055"/>
        <end position="2128"/>
    </location>
</feature>
<evidence type="ECO:0000256" key="3">
    <source>
        <dbReference type="ARBA" id="ARBA00022729"/>
    </source>
</evidence>
<feature type="compositionally biased region" description="Low complexity" evidence="4">
    <location>
        <begin position="2761"/>
        <end position="2785"/>
    </location>
</feature>
<keyword evidence="5" id="KW-1133">Transmembrane helix</keyword>
<evidence type="ECO:0000256" key="6">
    <source>
        <dbReference type="SAM" id="SignalP"/>
    </source>
</evidence>
<keyword evidence="2" id="KW-0964">Secreted</keyword>
<feature type="domain" description="SD-repeat containing protein B" evidence="7">
    <location>
        <begin position="1122"/>
        <end position="1207"/>
    </location>
</feature>
<feature type="region of interest" description="Disordered" evidence="4">
    <location>
        <begin position="2752"/>
        <end position="2788"/>
    </location>
</feature>
<name>A0A9X3YKN6_9GAMM</name>
<comment type="subcellular location">
    <subcellularLocation>
        <location evidence="1">Secreted</location>
    </subcellularLocation>
</comment>
<dbReference type="InterPro" id="IPR033764">
    <property type="entry name" value="Sdr_B"/>
</dbReference>
<dbReference type="SUPFAM" id="SSF117074">
    <property type="entry name" value="Hypothetical protein PA1324"/>
    <property type="match status" value="3"/>
</dbReference>
<dbReference type="EMBL" id="JAOVZO020000018">
    <property type="protein sequence ID" value="MDC8014151.1"/>
    <property type="molecule type" value="Genomic_DNA"/>
</dbReference>
<comment type="caution">
    <text evidence="9">The sequence shown here is derived from an EMBL/GenBank/DDBJ whole genome shotgun (WGS) entry which is preliminary data.</text>
</comment>
<keyword evidence="5" id="KW-0812">Transmembrane</keyword>
<keyword evidence="5" id="KW-0472">Membrane</keyword>